<gene>
    <name evidence="1" type="ORF">NQU55_09175</name>
</gene>
<dbReference type="AlphaFoldDB" id="A0A9X2RKM4"/>
<sequence>MVTVSVSQPWTYTLELPRDASAQAVARAVLRAVLGERGMTELAGAAETLTAELIATAPAPAGATLRLRLRGGEGSGRLQVSVGGHITEVAEQHARAASTVSLVGCKECAELEAARRDAEACGGERAVDAAIAVRRHFRNVHRPAEGAIG</sequence>
<organism evidence="1 2">
    <name type="scientific">Streptomyces telluris</name>
    <dbReference type="NCBI Taxonomy" id="2720021"/>
    <lineage>
        <taxon>Bacteria</taxon>
        <taxon>Bacillati</taxon>
        <taxon>Actinomycetota</taxon>
        <taxon>Actinomycetes</taxon>
        <taxon>Kitasatosporales</taxon>
        <taxon>Streptomycetaceae</taxon>
        <taxon>Streptomyces</taxon>
    </lineage>
</organism>
<proteinExistence type="predicted"/>
<keyword evidence="2" id="KW-1185">Reference proteome</keyword>
<comment type="caution">
    <text evidence="1">The sequence shown here is derived from an EMBL/GenBank/DDBJ whole genome shotgun (WGS) entry which is preliminary data.</text>
</comment>
<dbReference type="EMBL" id="JANIID010000006">
    <property type="protein sequence ID" value="MCQ8769948.1"/>
    <property type="molecule type" value="Genomic_DNA"/>
</dbReference>
<dbReference type="Proteomes" id="UP001142374">
    <property type="component" value="Unassembled WGS sequence"/>
</dbReference>
<reference evidence="1" key="1">
    <citation type="submission" date="2022-06" db="EMBL/GenBank/DDBJ databases">
        <title>WGS of actinobacteria.</title>
        <authorList>
            <person name="Thawai C."/>
        </authorList>
    </citation>
    <scope>NUCLEOTIDE SEQUENCE</scope>
    <source>
        <strain evidence="1">AA8</strain>
    </source>
</reference>
<evidence type="ECO:0000313" key="1">
    <source>
        <dbReference type="EMBL" id="MCQ8769948.1"/>
    </source>
</evidence>
<dbReference type="RefSeq" id="WP_168096855.1">
    <property type="nucleotide sequence ID" value="NZ_JAATER010000842.1"/>
</dbReference>
<accession>A0A9X2RKM4</accession>
<evidence type="ECO:0000313" key="2">
    <source>
        <dbReference type="Proteomes" id="UP001142374"/>
    </source>
</evidence>
<protein>
    <submittedName>
        <fullName evidence="1">Uncharacterized protein</fullName>
    </submittedName>
</protein>
<name>A0A9X2RKM4_9ACTN</name>